<dbReference type="PANTHER" id="PTHR11733">
    <property type="entry name" value="ZINC METALLOPROTEASE FAMILY M13 NEPRILYSIN-RELATED"/>
    <property type="match status" value="1"/>
</dbReference>
<evidence type="ECO:0000259" key="9">
    <source>
        <dbReference type="Pfam" id="PF01431"/>
    </source>
</evidence>
<dbReference type="InterPro" id="IPR042089">
    <property type="entry name" value="Peptidase_M13_dom_2"/>
</dbReference>
<feature type="domain" description="Peptidase M13 C-terminal" evidence="9">
    <location>
        <begin position="524"/>
        <end position="737"/>
    </location>
</feature>
<feature type="region of interest" description="Disordered" evidence="8">
    <location>
        <begin position="650"/>
        <end position="671"/>
    </location>
</feature>
<dbReference type="Pfam" id="PF01431">
    <property type="entry name" value="Peptidase_M13"/>
    <property type="match status" value="1"/>
</dbReference>
<comment type="similarity">
    <text evidence="2">Belongs to the peptidase M13 family.</text>
</comment>
<evidence type="ECO:0000259" key="10">
    <source>
        <dbReference type="Pfam" id="PF05649"/>
    </source>
</evidence>
<dbReference type="InterPro" id="IPR018497">
    <property type="entry name" value="Peptidase_M13_C"/>
</dbReference>
<comment type="cofactor">
    <cofactor evidence="1">
        <name>Zn(2+)</name>
        <dbReference type="ChEBI" id="CHEBI:29105"/>
    </cofactor>
</comment>
<protein>
    <recommendedName>
        <fullName evidence="13">Endothelin-converting enzyme 1</fullName>
    </recommendedName>
</protein>
<dbReference type="GO" id="GO:0046872">
    <property type="term" value="F:metal ion binding"/>
    <property type="evidence" value="ECO:0007669"/>
    <property type="project" value="UniProtKB-KW"/>
</dbReference>
<gene>
    <name evidence="11" type="ORF">E0L32_009921</name>
</gene>
<dbReference type="Gene3D" id="1.10.1380.10">
    <property type="entry name" value="Neutral endopeptidase , domain2"/>
    <property type="match status" value="1"/>
</dbReference>
<evidence type="ECO:0000256" key="4">
    <source>
        <dbReference type="ARBA" id="ARBA00022723"/>
    </source>
</evidence>
<proteinExistence type="inferred from homology"/>
<keyword evidence="4" id="KW-0479">Metal-binding</keyword>
<comment type="caution">
    <text evidence="11">The sequence shown here is derived from an EMBL/GenBank/DDBJ whole genome shotgun (WGS) entry which is preliminary data.</text>
</comment>
<dbReference type="SUPFAM" id="SSF55486">
    <property type="entry name" value="Metalloproteases ('zincins'), catalytic domain"/>
    <property type="match status" value="1"/>
</dbReference>
<evidence type="ECO:0000256" key="1">
    <source>
        <dbReference type="ARBA" id="ARBA00001947"/>
    </source>
</evidence>
<evidence type="ECO:0000256" key="5">
    <source>
        <dbReference type="ARBA" id="ARBA00022801"/>
    </source>
</evidence>
<dbReference type="InParanoid" id="A0A507AHN3"/>
<dbReference type="RefSeq" id="XP_030990293.1">
    <property type="nucleotide sequence ID" value="XM_031144936.1"/>
</dbReference>
<keyword evidence="7" id="KW-0482">Metalloprotease</keyword>
<dbReference type="OrthoDB" id="6475849at2759"/>
<feature type="domain" description="Peptidase M13 N-terminal" evidence="10">
    <location>
        <begin position="36"/>
        <end position="462"/>
    </location>
</feature>
<dbReference type="AlphaFoldDB" id="A0A507AHN3"/>
<dbReference type="PANTHER" id="PTHR11733:SF167">
    <property type="entry name" value="FI17812P1-RELATED"/>
    <property type="match status" value="1"/>
</dbReference>
<evidence type="ECO:0000256" key="6">
    <source>
        <dbReference type="ARBA" id="ARBA00022833"/>
    </source>
</evidence>
<dbReference type="GO" id="GO:0005886">
    <property type="term" value="C:plasma membrane"/>
    <property type="evidence" value="ECO:0007669"/>
    <property type="project" value="TreeGrafter"/>
</dbReference>
<dbReference type="PRINTS" id="PR00786">
    <property type="entry name" value="NEPRILYSIN"/>
</dbReference>
<evidence type="ECO:0000256" key="3">
    <source>
        <dbReference type="ARBA" id="ARBA00022670"/>
    </source>
</evidence>
<evidence type="ECO:0000313" key="11">
    <source>
        <dbReference type="EMBL" id="TPX08582.1"/>
    </source>
</evidence>
<keyword evidence="3" id="KW-0645">Protease</keyword>
<keyword evidence="12" id="KW-1185">Reference proteome</keyword>
<dbReference type="STRING" id="1093900.A0A507AHN3"/>
<dbReference type="CDD" id="cd08662">
    <property type="entry name" value="M13"/>
    <property type="match status" value="1"/>
</dbReference>
<evidence type="ECO:0000256" key="7">
    <source>
        <dbReference type="ARBA" id="ARBA00023049"/>
    </source>
</evidence>
<reference evidence="11 12" key="1">
    <citation type="submission" date="2019-06" db="EMBL/GenBank/DDBJ databases">
        <title>Draft genome sequence of the filamentous fungus Phialemoniopsis curvata isolated from diesel fuel.</title>
        <authorList>
            <person name="Varaljay V.A."/>
            <person name="Lyon W.J."/>
            <person name="Crouch A.L."/>
            <person name="Drake C.E."/>
            <person name="Hollomon J.M."/>
            <person name="Nadeau L.J."/>
            <person name="Nunn H.S."/>
            <person name="Stevenson B.S."/>
            <person name="Bojanowski C.L."/>
            <person name="Crookes-Goodson W.J."/>
        </authorList>
    </citation>
    <scope>NUCLEOTIDE SEQUENCE [LARGE SCALE GENOMIC DNA]</scope>
    <source>
        <strain evidence="11 12">D216</strain>
    </source>
</reference>
<evidence type="ECO:0008006" key="13">
    <source>
        <dbReference type="Google" id="ProtNLM"/>
    </source>
</evidence>
<dbReference type="Proteomes" id="UP000319257">
    <property type="component" value="Unassembled WGS sequence"/>
</dbReference>
<sequence>MALNASTGGLCTTPECIRIASHMLWSMAPNYTEIDPCTDFDKSGLPDVCAGWDAHTQVPAGLNSIEVIVEQDQQITWDVSQMLEGPYPSGSNIGWVTESLSKEQAEVDKENWALLQKAYNTCMNMTATAALDVKPLQAFLEDLAKSFPVESGSQKTDLDAFAKAVVKLQQFNIQTFFSATVNLDDLDKTKYVPVFGPPKFTDIPAGTDQATLKLLTAYAAAILQAVYPGNLTLDAATEKVTQMLEFQTTIDGMAKLGLASDPVSLDPTKLVPRASQEEINATAPALNFPAIFELMAPKGYKPENITLLGQDYMKNVSALVAGTPPAALKDYLIWRATLSLAEFTISDLTKPLNDYRTTIKAQGLQYGEAAQWRTCVKNMESGPSLVNSLGPIGTPHTLGFAISRFFIDRYYSPEARKQTDEMATNIQETLGERMLQKDWVANKTKTAIKDKLDKIVHKIGFPESDPNVLDPASLRDYYAGLEFTDSYFANTLALAGFGVNKTWAQLGRPANPKAFVLATPMMVNAFYQANYNEINILTGWQQFPIYDKGFPSYLIYGGMGVVVAHEFIHGFDSQGRKFNAEGEKADWWDNATVAEFTKRTDCFVEQYEKFTIAAPNGTQLHVNGAKTLPENIADSGGVATSFEAWKRSMQKKAKRGGTSSGGDCRQQNPKLPGLEKFTDEQLFFIKWGQTWCDNRSPEFAVTALETDAHSPKNGRIKGSTANSAEFLKAFNCPNKKPTCELW</sequence>
<keyword evidence="6" id="KW-0862">Zinc</keyword>
<name>A0A507AHN3_9PEZI</name>
<dbReference type="GeneID" id="41977368"/>
<evidence type="ECO:0000256" key="2">
    <source>
        <dbReference type="ARBA" id="ARBA00007357"/>
    </source>
</evidence>
<dbReference type="PROSITE" id="PS51885">
    <property type="entry name" value="NEPRILYSIN"/>
    <property type="match status" value="1"/>
</dbReference>
<dbReference type="GO" id="GO:0016485">
    <property type="term" value="P:protein processing"/>
    <property type="evidence" value="ECO:0007669"/>
    <property type="project" value="TreeGrafter"/>
</dbReference>
<keyword evidence="5" id="KW-0378">Hydrolase</keyword>
<evidence type="ECO:0000256" key="8">
    <source>
        <dbReference type="SAM" id="MobiDB-lite"/>
    </source>
</evidence>
<accession>A0A507AHN3</accession>
<dbReference type="Gene3D" id="3.40.390.10">
    <property type="entry name" value="Collagenase (Catalytic Domain)"/>
    <property type="match status" value="1"/>
</dbReference>
<dbReference type="EMBL" id="SKBQ01000076">
    <property type="protein sequence ID" value="TPX08582.1"/>
    <property type="molecule type" value="Genomic_DNA"/>
</dbReference>
<dbReference type="InterPro" id="IPR000718">
    <property type="entry name" value="Peptidase_M13"/>
</dbReference>
<dbReference type="InterPro" id="IPR008753">
    <property type="entry name" value="Peptidase_M13_N"/>
</dbReference>
<organism evidence="11 12">
    <name type="scientific">Thyridium curvatum</name>
    <dbReference type="NCBI Taxonomy" id="1093900"/>
    <lineage>
        <taxon>Eukaryota</taxon>
        <taxon>Fungi</taxon>
        <taxon>Dikarya</taxon>
        <taxon>Ascomycota</taxon>
        <taxon>Pezizomycotina</taxon>
        <taxon>Sordariomycetes</taxon>
        <taxon>Sordariomycetidae</taxon>
        <taxon>Thyridiales</taxon>
        <taxon>Thyridiaceae</taxon>
        <taxon>Thyridium</taxon>
    </lineage>
</organism>
<dbReference type="Pfam" id="PF05649">
    <property type="entry name" value="Peptidase_M13_N"/>
    <property type="match status" value="1"/>
</dbReference>
<dbReference type="GO" id="GO:0004222">
    <property type="term" value="F:metalloendopeptidase activity"/>
    <property type="evidence" value="ECO:0007669"/>
    <property type="project" value="InterPro"/>
</dbReference>
<evidence type="ECO:0000313" key="12">
    <source>
        <dbReference type="Proteomes" id="UP000319257"/>
    </source>
</evidence>
<dbReference type="InterPro" id="IPR024079">
    <property type="entry name" value="MetalloPept_cat_dom_sf"/>
</dbReference>